<keyword evidence="3" id="KW-1185">Reference proteome</keyword>
<proteinExistence type="predicted"/>
<accession>A0A437LVI7</accession>
<name>A0A437LVI7_9SPHN</name>
<dbReference type="AlphaFoldDB" id="A0A437LVI7"/>
<reference evidence="2 3" key="1">
    <citation type="submission" date="2019-01" db="EMBL/GenBank/DDBJ databases">
        <authorList>
            <person name="Chen W.-M."/>
        </authorList>
    </citation>
    <scope>NUCLEOTIDE SEQUENCE [LARGE SCALE GENOMIC DNA]</scope>
    <source>
        <strain evidence="2 3">CCP-7</strain>
    </source>
</reference>
<feature type="region of interest" description="Disordered" evidence="1">
    <location>
        <begin position="64"/>
        <end position="90"/>
    </location>
</feature>
<dbReference type="EMBL" id="SACN01000005">
    <property type="protein sequence ID" value="RVT89409.1"/>
    <property type="molecule type" value="Genomic_DNA"/>
</dbReference>
<evidence type="ECO:0000313" key="3">
    <source>
        <dbReference type="Proteomes" id="UP000282971"/>
    </source>
</evidence>
<comment type="caution">
    <text evidence="2">The sequence shown here is derived from an EMBL/GenBank/DDBJ whole genome shotgun (WGS) entry which is preliminary data.</text>
</comment>
<sequence length="110" mass="11648">MRVIVCLLAGCGGLDNVLYMFYTDKMLRALILLVLSVFVGRRAFAQGGGGVMVRVMDAGAPRPDKLAMPCRRSGGPRGGRRPDTSAETPIAAIDPAFLPPAAFGIGFLRP</sequence>
<dbReference type="Proteomes" id="UP000282971">
    <property type="component" value="Unassembled WGS sequence"/>
</dbReference>
<gene>
    <name evidence="2" type="ORF">EOD43_21840</name>
</gene>
<dbReference type="RefSeq" id="WP_164857389.1">
    <property type="nucleotide sequence ID" value="NZ_SACN01000005.1"/>
</dbReference>
<protein>
    <submittedName>
        <fullName evidence="2">Uncharacterized protein</fullName>
    </submittedName>
</protein>
<evidence type="ECO:0000256" key="1">
    <source>
        <dbReference type="SAM" id="MobiDB-lite"/>
    </source>
</evidence>
<evidence type="ECO:0000313" key="2">
    <source>
        <dbReference type="EMBL" id="RVT89409.1"/>
    </source>
</evidence>
<organism evidence="2 3">
    <name type="scientific">Sphingomonas crocodyli</name>
    <dbReference type="NCBI Taxonomy" id="1979270"/>
    <lineage>
        <taxon>Bacteria</taxon>
        <taxon>Pseudomonadati</taxon>
        <taxon>Pseudomonadota</taxon>
        <taxon>Alphaproteobacteria</taxon>
        <taxon>Sphingomonadales</taxon>
        <taxon>Sphingomonadaceae</taxon>
        <taxon>Sphingomonas</taxon>
    </lineage>
</organism>